<dbReference type="KEGG" id="sdf:ACG33_00880"/>
<dbReference type="Pfam" id="PF04367">
    <property type="entry name" value="DUF502"/>
    <property type="match status" value="1"/>
</dbReference>
<dbReference type="PANTHER" id="PTHR31876">
    <property type="entry name" value="COV-LIKE PROTEIN 1"/>
    <property type="match status" value="1"/>
</dbReference>
<evidence type="ECO:0000313" key="3">
    <source>
        <dbReference type="Proteomes" id="UP000070250"/>
    </source>
</evidence>
<gene>
    <name evidence="2" type="ORF">ACG33_00880</name>
</gene>
<dbReference type="STRING" id="465721.ACG33_00880"/>
<dbReference type="RefSeq" id="WP_066917943.1">
    <property type="nucleotide sequence ID" value="NZ_CP011971.1"/>
</dbReference>
<keyword evidence="1" id="KW-0812">Transmembrane</keyword>
<organism evidence="2 3">
    <name type="scientific">Steroidobacter denitrificans</name>
    <dbReference type="NCBI Taxonomy" id="465721"/>
    <lineage>
        <taxon>Bacteria</taxon>
        <taxon>Pseudomonadati</taxon>
        <taxon>Pseudomonadota</taxon>
        <taxon>Gammaproteobacteria</taxon>
        <taxon>Steroidobacterales</taxon>
        <taxon>Steroidobacteraceae</taxon>
        <taxon>Steroidobacter</taxon>
    </lineage>
</organism>
<evidence type="ECO:0000313" key="2">
    <source>
        <dbReference type="EMBL" id="AMN45682.1"/>
    </source>
</evidence>
<dbReference type="PANTHER" id="PTHR31876:SF26">
    <property type="entry name" value="PROTEIN LIKE COV 2"/>
    <property type="match status" value="1"/>
</dbReference>
<dbReference type="AlphaFoldDB" id="A0A127F5G1"/>
<sequence length="210" mass="23202">MRRLWNTFLKGLVAVLPVALTLYLVFWLGSTAEAILSGPLRAILPEYGYWPGLGLLMGFLLVLLIGVLVNAYIVRAMLRQGEVLLRRIPIVKTIFGAFKDITRFLPDGSRGRDLKRVVLWRMGSAQLIGFVTEEQLDVGLFGPESDHLVAVYFPMSYQIGGYTMYLSKNDLRETDLSVEEAMRLVLIGGIRSQPTDAAGSVPARGADTGL</sequence>
<dbReference type="EMBL" id="CP011971">
    <property type="protein sequence ID" value="AMN45682.1"/>
    <property type="molecule type" value="Genomic_DNA"/>
</dbReference>
<evidence type="ECO:0000256" key="1">
    <source>
        <dbReference type="SAM" id="Phobius"/>
    </source>
</evidence>
<proteinExistence type="predicted"/>
<protein>
    <recommendedName>
        <fullName evidence="4">DUF502 domain-containing protein</fullName>
    </recommendedName>
</protein>
<evidence type="ECO:0008006" key="4">
    <source>
        <dbReference type="Google" id="ProtNLM"/>
    </source>
</evidence>
<accession>A0A127F5G1</accession>
<reference evidence="2 3" key="1">
    <citation type="submission" date="2015-06" db="EMBL/GenBank/DDBJ databases">
        <title>A Comprehensive Approach to Explore the Metabolic and Phylogenetic Diversity of Bacterial Steroid Degradation in the Environment: Testosterone as an Example.</title>
        <authorList>
            <person name="Yang F.-C."/>
            <person name="Chen Y.-L."/>
            <person name="Yu C.-P."/>
            <person name="Tang S.-L."/>
            <person name="Wang P.-H."/>
            <person name="Ismail W."/>
            <person name="Wang C.-H."/>
            <person name="Yang C.-Y."/>
            <person name="Chiang Y.-R."/>
        </authorList>
    </citation>
    <scope>NUCLEOTIDE SEQUENCE [LARGE SCALE GENOMIC DNA]</scope>
    <source>
        <strain evidence="2 3">DSM 18526</strain>
    </source>
</reference>
<keyword evidence="1" id="KW-0472">Membrane</keyword>
<keyword evidence="3" id="KW-1185">Reference proteome</keyword>
<name>A0A127F5G1_STEDE</name>
<dbReference type="InterPro" id="IPR007462">
    <property type="entry name" value="COV1-like"/>
</dbReference>
<keyword evidence="1" id="KW-1133">Transmembrane helix</keyword>
<dbReference type="OrthoDB" id="5636623at2"/>
<feature type="transmembrane region" description="Helical" evidence="1">
    <location>
        <begin position="49"/>
        <end position="73"/>
    </location>
</feature>
<dbReference type="Proteomes" id="UP000070250">
    <property type="component" value="Chromosome"/>
</dbReference>
<feature type="transmembrane region" description="Helical" evidence="1">
    <location>
        <begin position="12"/>
        <end position="29"/>
    </location>
</feature>